<evidence type="ECO:0000313" key="2">
    <source>
        <dbReference type="Proteomes" id="UP000283523"/>
    </source>
</evidence>
<dbReference type="RefSeq" id="WP_119670780.1">
    <property type="nucleotide sequence ID" value="NZ_QXED01000009.1"/>
</dbReference>
<dbReference type="OrthoDB" id="948848at2"/>
<organism evidence="1 2">
    <name type="scientific">Fibrisoma montanum</name>
    <dbReference type="NCBI Taxonomy" id="2305895"/>
    <lineage>
        <taxon>Bacteria</taxon>
        <taxon>Pseudomonadati</taxon>
        <taxon>Bacteroidota</taxon>
        <taxon>Cytophagia</taxon>
        <taxon>Cytophagales</taxon>
        <taxon>Spirosomataceae</taxon>
        <taxon>Fibrisoma</taxon>
    </lineage>
</organism>
<reference evidence="1 2" key="1">
    <citation type="submission" date="2018-08" db="EMBL/GenBank/DDBJ databases">
        <title>Fibrisoma montanum sp. nov., isolated from Danxia mountain soil.</title>
        <authorList>
            <person name="Huang Y."/>
        </authorList>
    </citation>
    <scope>NUCLEOTIDE SEQUENCE [LARGE SCALE GENOMIC DNA]</scope>
    <source>
        <strain evidence="1 2">HYT19</strain>
    </source>
</reference>
<dbReference type="Proteomes" id="UP000283523">
    <property type="component" value="Unassembled WGS sequence"/>
</dbReference>
<dbReference type="EMBL" id="QXED01000009">
    <property type="protein sequence ID" value="RIV19070.1"/>
    <property type="molecule type" value="Genomic_DNA"/>
</dbReference>
<sequence length="184" mass="21256">MRRVIGFGLCLLLLYHTLGYVLVFFSVRWQEQHDLSRQLLVYRSVDSLVEFQIPLKDQPDEVDLATATTDGFSYRGHYYSVVSMEIRGDVLHIAGLETTNRSFWQSDLLTFLHDHLTKSDDANRKAGQWLKFLLKEYSPASRLVLHFPHIDWRAPVRIPAQAFVVPLRALPVHSPPPELQFALI</sequence>
<keyword evidence="2" id="KW-1185">Reference proteome</keyword>
<dbReference type="AlphaFoldDB" id="A0A418M0A7"/>
<protein>
    <submittedName>
        <fullName evidence="1">Uncharacterized protein</fullName>
    </submittedName>
</protein>
<name>A0A418M0A7_9BACT</name>
<evidence type="ECO:0000313" key="1">
    <source>
        <dbReference type="EMBL" id="RIV19070.1"/>
    </source>
</evidence>
<proteinExistence type="predicted"/>
<comment type="caution">
    <text evidence="1">The sequence shown here is derived from an EMBL/GenBank/DDBJ whole genome shotgun (WGS) entry which is preliminary data.</text>
</comment>
<gene>
    <name evidence="1" type="ORF">DYU11_26615</name>
</gene>
<accession>A0A418M0A7</accession>